<keyword evidence="1" id="KW-1133">Transmembrane helix</keyword>
<organism evidence="2 3">
    <name type="scientific">Chitinophaga rhizophila</name>
    <dbReference type="NCBI Taxonomy" id="2866212"/>
    <lineage>
        <taxon>Bacteria</taxon>
        <taxon>Pseudomonadati</taxon>
        <taxon>Bacteroidota</taxon>
        <taxon>Chitinophagia</taxon>
        <taxon>Chitinophagales</taxon>
        <taxon>Chitinophagaceae</taxon>
        <taxon>Chitinophaga</taxon>
    </lineage>
</organism>
<name>A0ABS7GAG5_9BACT</name>
<evidence type="ECO:0000256" key="1">
    <source>
        <dbReference type="SAM" id="Phobius"/>
    </source>
</evidence>
<feature type="transmembrane region" description="Helical" evidence="1">
    <location>
        <begin position="12"/>
        <end position="30"/>
    </location>
</feature>
<dbReference type="EMBL" id="JAICCF010000002">
    <property type="protein sequence ID" value="MBW8684655.1"/>
    <property type="molecule type" value="Genomic_DNA"/>
</dbReference>
<comment type="caution">
    <text evidence="2">The sequence shown here is derived from an EMBL/GenBank/DDBJ whole genome shotgun (WGS) entry which is preliminary data.</text>
</comment>
<keyword evidence="3" id="KW-1185">Reference proteome</keyword>
<evidence type="ECO:0000313" key="3">
    <source>
        <dbReference type="Proteomes" id="UP000812961"/>
    </source>
</evidence>
<reference evidence="2 3" key="1">
    <citation type="submission" date="2021-08" db="EMBL/GenBank/DDBJ databases">
        <title>The genome sequence of Chitinophaga sp. B61.</title>
        <authorList>
            <person name="Zhang X."/>
        </authorList>
    </citation>
    <scope>NUCLEOTIDE SEQUENCE [LARGE SCALE GENOMIC DNA]</scope>
    <source>
        <strain evidence="2 3">B61</strain>
    </source>
</reference>
<proteinExistence type="predicted"/>
<protein>
    <submittedName>
        <fullName evidence="2">Uncharacterized protein</fullName>
    </submittedName>
</protein>
<keyword evidence="1" id="KW-0472">Membrane</keyword>
<sequence length="109" mass="12639">MGVNRRHKRVLAIFMVLLYGFILFPVALWHSHAHQANHAYFKAPGSDKKHVSVSHSCIICEHAYAPYIAQDDNWNSFIPVQYQRYRQPCLTVCYPPSLRYYNTRGSPTA</sequence>
<keyword evidence="1" id="KW-0812">Transmembrane</keyword>
<dbReference type="Proteomes" id="UP000812961">
    <property type="component" value="Unassembled WGS sequence"/>
</dbReference>
<dbReference type="RefSeq" id="WP_220249872.1">
    <property type="nucleotide sequence ID" value="NZ_JAICCF010000002.1"/>
</dbReference>
<accession>A0ABS7GAG5</accession>
<evidence type="ECO:0000313" key="2">
    <source>
        <dbReference type="EMBL" id="MBW8684655.1"/>
    </source>
</evidence>
<gene>
    <name evidence="2" type="ORF">K1Y79_09965</name>
</gene>